<dbReference type="PANTHER" id="PTHR23528">
    <property type="match status" value="1"/>
</dbReference>
<keyword evidence="4 6" id="KW-0472">Membrane</keyword>
<dbReference type="EMBL" id="BAABKZ010000002">
    <property type="protein sequence ID" value="GAA5092520.1"/>
    <property type="molecule type" value="Genomic_DNA"/>
</dbReference>
<keyword evidence="9" id="KW-1185">Reference proteome</keyword>
<dbReference type="InterPro" id="IPR020846">
    <property type="entry name" value="MFS_dom"/>
</dbReference>
<evidence type="ECO:0000256" key="2">
    <source>
        <dbReference type="ARBA" id="ARBA00022692"/>
    </source>
</evidence>
<feature type="transmembrane region" description="Helical" evidence="6">
    <location>
        <begin position="344"/>
        <end position="363"/>
    </location>
</feature>
<feature type="transmembrane region" description="Helical" evidence="6">
    <location>
        <begin position="218"/>
        <end position="240"/>
    </location>
</feature>
<feature type="region of interest" description="Disordered" evidence="5">
    <location>
        <begin position="1"/>
        <end position="51"/>
    </location>
</feature>
<feature type="transmembrane region" description="Helical" evidence="6">
    <location>
        <begin position="277"/>
        <end position="299"/>
    </location>
</feature>
<keyword evidence="2 6" id="KW-0812">Transmembrane</keyword>
<dbReference type="Pfam" id="PF13347">
    <property type="entry name" value="MFS_2"/>
    <property type="match status" value="1"/>
</dbReference>
<name>A0ABP9MBP4_9MICO</name>
<evidence type="ECO:0000313" key="9">
    <source>
        <dbReference type="Proteomes" id="UP001501407"/>
    </source>
</evidence>
<evidence type="ECO:0000256" key="1">
    <source>
        <dbReference type="ARBA" id="ARBA00004651"/>
    </source>
</evidence>
<dbReference type="SUPFAM" id="SSF103473">
    <property type="entry name" value="MFS general substrate transporter"/>
    <property type="match status" value="1"/>
</dbReference>
<feature type="transmembrane region" description="Helical" evidence="6">
    <location>
        <begin position="311"/>
        <end position="332"/>
    </location>
</feature>
<dbReference type="PROSITE" id="PS00216">
    <property type="entry name" value="SUGAR_TRANSPORT_1"/>
    <property type="match status" value="1"/>
</dbReference>
<feature type="transmembrane region" description="Helical" evidence="6">
    <location>
        <begin position="98"/>
        <end position="121"/>
    </location>
</feature>
<dbReference type="Gene3D" id="1.20.1250.20">
    <property type="entry name" value="MFS general substrate transporter like domains"/>
    <property type="match status" value="2"/>
</dbReference>
<evidence type="ECO:0000256" key="3">
    <source>
        <dbReference type="ARBA" id="ARBA00022989"/>
    </source>
</evidence>
<sequence length="462" mass="47967">MAAAPAGHGMTRATDPVAHDAREAAEERVPTGNVVLPQPPAGPGGRSEADAADLPRVPRWQLVLLVAATFGGGMAMVVPMAYSLAVRLDQLAPGRTDILGYILGIGSAATLVVAPLTGILSDRTRTRWGRRRPFTVLGLVLGVASIPVMAFAPDLVWLGAGWVLSTVGWGTAAGSVGNWQADRLPASQRGSVSGLTGLMMQISPVVGIVLVGPLRGDILLVFAVPAAIATVFIGLFVTFAHEPDSRRMPRQTRLTIGGVVRSYGFRPREVPDFAWNWLGRFVFFLGLTLTTSFSVFFVAQRLALPVADVAGVLALTSSLSILSATLGAIGGGWLSDRLGRRKPLILIGAILFGAGCAVSAFAYGLPLIIAGTLLSSLGIASFSAVGQALVLDVLPERETQAGRYMAITMFAQKIPGVIAPLAAPAVLAIGAGGQNFTALYLTAAALAVLGGSIITLRVRGIR</sequence>
<feature type="domain" description="Major facilitator superfamily (MFS) profile" evidence="7">
    <location>
        <begin position="272"/>
        <end position="462"/>
    </location>
</feature>
<dbReference type="CDD" id="cd06174">
    <property type="entry name" value="MFS"/>
    <property type="match status" value="1"/>
</dbReference>
<dbReference type="PROSITE" id="PS50850">
    <property type="entry name" value="MFS"/>
    <property type="match status" value="1"/>
</dbReference>
<comment type="subcellular location">
    <subcellularLocation>
        <location evidence="1">Cell membrane</location>
        <topology evidence="1">Multi-pass membrane protein</topology>
    </subcellularLocation>
</comment>
<evidence type="ECO:0000256" key="4">
    <source>
        <dbReference type="ARBA" id="ARBA00023136"/>
    </source>
</evidence>
<feature type="transmembrane region" description="Helical" evidence="6">
    <location>
        <begin position="133"/>
        <end position="152"/>
    </location>
</feature>
<evidence type="ECO:0000256" key="6">
    <source>
        <dbReference type="SAM" id="Phobius"/>
    </source>
</evidence>
<feature type="transmembrane region" description="Helical" evidence="6">
    <location>
        <begin position="158"/>
        <end position="179"/>
    </location>
</feature>
<feature type="transmembrane region" description="Helical" evidence="6">
    <location>
        <begin position="414"/>
        <end position="432"/>
    </location>
</feature>
<evidence type="ECO:0000259" key="7">
    <source>
        <dbReference type="PROSITE" id="PS50850"/>
    </source>
</evidence>
<feature type="transmembrane region" description="Helical" evidence="6">
    <location>
        <begin position="438"/>
        <end position="458"/>
    </location>
</feature>
<dbReference type="RefSeq" id="WP_252787475.1">
    <property type="nucleotide sequence ID" value="NZ_BAABKZ010000002.1"/>
</dbReference>
<dbReference type="Proteomes" id="UP001501407">
    <property type="component" value="Unassembled WGS sequence"/>
</dbReference>
<feature type="transmembrane region" description="Helical" evidence="6">
    <location>
        <begin position="191"/>
        <end position="212"/>
    </location>
</feature>
<accession>A0ABP9MBP4</accession>
<gene>
    <name evidence="8" type="ORF">GCM10025760_21330</name>
</gene>
<dbReference type="PANTHER" id="PTHR23528:SF1">
    <property type="entry name" value="MAJOR FACILITATOR SUPERFAMILY (MFS) PROFILE DOMAIN-CONTAINING PROTEIN"/>
    <property type="match status" value="1"/>
</dbReference>
<organism evidence="8 9">
    <name type="scientific">Microbacterium yannicii</name>
    <dbReference type="NCBI Taxonomy" id="671622"/>
    <lineage>
        <taxon>Bacteria</taxon>
        <taxon>Bacillati</taxon>
        <taxon>Actinomycetota</taxon>
        <taxon>Actinomycetes</taxon>
        <taxon>Micrococcales</taxon>
        <taxon>Microbacteriaceae</taxon>
        <taxon>Microbacterium</taxon>
    </lineage>
</organism>
<evidence type="ECO:0000256" key="5">
    <source>
        <dbReference type="SAM" id="MobiDB-lite"/>
    </source>
</evidence>
<keyword evidence="3 6" id="KW-1133">Transmembrane helix</keyword>
<evidence type="ECO:0000313" key="8">
    <source>
        <dbReference type="EMBL" id="GAA5092520.1"/>
    </source>
</evidence>
<feature type="transmembrane region" description="Helical" evidence="6">
    <location>
        <begin position="62"/>
        <end position="86"/>
    </location>
</feature>
<reference evidence="9" key="1">
    <citation type="journal article" date="2019" name="Int. J. Syst. Evol. Microbiol.">
        <title>The Global Catalogue of Microorganisms (GCM) 10K type strain sequencing project: providing services to taxonomists for standard genome sequencing and annotation.</title>
        <authorList>
            <consortium name="The Broad Institute Genomics Platform"/>
            <consortium name="The Broad Institute Genome Sequencing Center for Infectious Disease"/>
            <person name="Wu L."/>
            <person name="Ma J."/>
        </authorList>
    </citation>
    <scope>NUCLEOTIDE SEQUENCE [LARGE SCALE GENOMIC DNA]</scope>
    <source>
        <strain evidence="9">JCM 18959</strain>
    </source>
</reference>
<comment type="caution">
    <text evidence="8">The sequence shown here is derived from an EMBL/GenBank/DDBJ whole genome shotgun (WGS) entry which is preliminary data.</text>
</comment>
<feature type="compositionally biased region" description="Basic and acidic residues" evidence="5">
    <location>
        <begin position="17"/>
        <end position="29"/>
    </location>
</feature>
<proteinExistence type="predicted"/>
<feature type="transmembrane region" description="Helical" evidence="6">
    <location>
        <begin position="369"/>
        <end position="394"/>
    </location>
</feature>
<dbReference type="InterPro" id="IPR005829">
    <property type="entry name" value="Sugar_transporter_CS"/>
</dbReference>
<protein>
    <submittedName>
        <fullName evidence="8">MFS transporter</fullName>
    </submittedName>
</protein>
<dbReference type="InterPro" id="IPR036259">
    <property type="entry name" value="MFS_trans_sf"/>
</dbReference>